<feature type="compositionally biased region" description="Polar residues" evidence="7">
    <location>
        <begin position="40"/>
        <end position="49"/>
    </location>
</feature>
<accession>V5FGX1</accession>
<feature type="region of interest" description="Disordered" evidence="7">
    <location>
        <begin position="437"/>
        <end position="550"/>
    </location>
</feature>
<comment type="caution">
    <text evidence="10">The sequence shown here is derived from an EMBL/GenBank/DDBJ whole genome shotgun (WGS) entry which is preliminary data.</text>
</comment>
<comment type="similarity">
    <text evidence="1">Belongs to the peptidase C48 family.</text>
</comment>
<feature type="compositionally biased region" description="Polar residues" evidence="7">
    <location>
        <begin position="224"/>
        <end position="233"/>
    </location>
</feature>
<feature type="compositionally biased region" description="Polar residues" evidence="7">
    <location>
        <begin position="247"/>
        <end position="264"/>
    </location>
</feature>
<feature type="compositionally biased region" description="Polar residues" evidence="7">
    <location>
        <begin position="456"/>
        <end position="467"/>
    </location>
</feature>
<dbReference type="SUPFAM" id="SSF54506">
    <property type="entry name" value="Diaminopimelate epimerase-like"/>
    <property type="match status" value="2"/>
</dbReference>
<feature type="domain" description="Ubiquitin-like protease family profile" evidence="9">
    <location>
        <begin position="1027"/>
        <end position="1188"/>
    </location>
</feature>
<dbReference type="GO" id="GO:0016853">
    <property type="term" value="F:isomerase activity"/>
    <property type="evidence" value="ECO:0007669"/>
    <property type="project" value="UniProtKB-KW"/>
</dbReference>
<evidence type="ECO:0000259" key="9">
    <source>
        <dbReference type="PROSITE" id="PS50600"/>
    </source>
</evidence>
<sequence>MASAASSNLSSEPSKRTGKVRGGDSSASPQTGVDGDTMEQPCSDSQDVQNPPAAMSQLPKLSSPLSGVSTPGSTTTSAAPSREPSPVRHPPRLSTSTSASRVSSRRRKDSQGQSPNRTSNNTSTGAVPPATSVQQAFAQARPQIPVPAIDVSSNVPSPDKSDMALRNSPQHESARPNTSSKRSPPPEELETSTKTDMGDEQNRNVPRGGTRGASGGGSVLETVQEASLPSTPSTDKKLNPSRAEEQVSGSGKQAVESGSESGGNRSLDAKQKKRPRDSSITKTGDIPPKRSITSLNGARGKPGDGSVRNMIVETETVSSVPQVSLGVGAGERGASGRADQGTIRMKPSTETIRPKKEKKRQSRKPTTLPSGTVSSKADIFEAKVASAVDEADVSDSDETFVYESNPPDPYPVVQHRYHSRTPSTTSMVSQMDQFAGRSRTGLRDGAHSVTGKRSMKFTNNNPYNSSVDGDAADDIGRGPSRADSNGHTSRHIGRYGRNGYTSLFDRDSPFPPPQPNPKSPRHLTGNAFRHSRHASPRTAQNYRTMGSPRKAGDAYSYDIDGEGADDERTPLVGSVRINRSRHGRRPNSASLRQMEYVEQRRQRYFSRYGSCILFTALILLLIGGATTFVIAVTKPLRDLSVIEIQNVLASEQEIMLDLDVLAVNPNLFPIAVNDMDVNIFAKSRFVGSEKFWRDHGPHPDDFPRVETSKRRALMTRLVNYTRRADLTSSRLLRPGDGIDRGTDPIPDPSGDPQTMLLGRVFEFDSPLTFDPSPWEQLPSESIGQIRLRRPGNKTEEGGTERWERVLQHPFELIVRGVVKYQLPLSSRMHLTTISSSVKVIPDGDTSGGDGDVPRNDTVAPATSRSKRSRPRWERRHLELLRWADQQQEQLHREHQRKEVERWKRLHRKHDHLHAGSPISDKASRTINQKMRDGGLGKLQKRMMGRLGESSPFPSVSSFVTVFVVFLFDSIYLRICLFGITFEMFLWDICLLVFGASVSVFLWSLVRTTAKSPQQLHPDDAYLSYYDIRLTREDMQTLKNDWLTDNVISFWEEYLEREFLTQYKNSNIVLLRPSMSFMLLQTPDPRTLRDALPNFSRTTHVFLPINDCRNVNEAEGGTHWSLLLISIVDGIAFHYDSLPPGNRWEAYQVTMKFSALLNRPIRFIHLDDSPIQENSSDCGVFVCLSMRHLLLKRLLMANSNEKIRSASRRAFSTTCSVAKRQNSIPAAYYRGGTSRALIFHQKDLPAKREDWKPIFLGTIGSPDPNGRQLDGMGGGVSSLSKICVVAPSDHPDAEIGFTFVQVGVKNSGIDYAGNCGNMTSAIGPFAVDSGMVNPAVSESDGLTTVRLYNTNTDKVIHVTFPVSEGEAVADGDFAIDGVSGTAAKIQLDFIDPAGSKTGALLPTGNTVDIFDGIRSTCIDVGNPCIFVKAEDLGVDGTMLPDDTQVYPGLLERLESIRRQATVAMGMCKTLEEVPPSVPKICFVSSPKSHKLLSGEELHDSSVDVVVRAISTGQPHRALPITSGLSVSAAAKLPGSVLSECLAGNSGGSEELRIGHPSGKLVVGAKYGDDGKLERATVFRTARRLMEGKVYWK</sequence>
<keyword evidence="4" id="KW-0378">Hydrolase</keyword>
<keyword evidence="6" id="KW-0413">Isomerase</keyword>
<dbReference type="GO" id="GO:0000329">
    <property type="term" value="C:fungal-type vacuole membrane"/>
    <property type="evidence" value="ECO:0007669"/>
    <property type="project" value="TreeGrafter"/>
</dbReference>
<evidence type="ECO:0000256" key="4">
    <source>
        <dbReference type="ARBA" id="ARBA00022801"/>
    </source>
</evidence>
<feature type="compositionally biased region" description="Low complexity" evidence="7">
    <location>
        <begin position="61"/>
        <end position="81"/>
    </location>
</feature>
<evidence type="ECO:0000256" key="1">
    <source>
        <dbReference type="ARBA" id="ARBA00005234"/>
    </source>
</evidence>
<feature type="compositionally biased region" description="Basic and acidic residues" evidence="7">
    <location>
        <begin position="191"/>
        <end position="202"/>
    </location>
</feature>
<keyword evidence="8" id="KW-0472">Membrane</keyword>
<evidence type="ECO:0000313" key="10">
    <source>
        <dbReference type="EMBL" id="GAD96899.1"/>
    </source>
</evidence>
<dbReference type="GO" id="GO:0070772">
    <property type="term" value="C:PAS complex"/>
    <property type="evidence" value="ECO:0007669"/>
    <property type="project" value="TreeGrafter"/>
</dbReference>
<dbReference type="InParanoid" id="V5FGX1"/>
<feature type="compositionally biased region" description="Gly residues" evidence="7">
    <location>
        <begin position="209"/>
        <end position="218"/>
    </location>
</feature>
<dbReference type="Pfam" id="PF02902">
    <property type="entry name" value="Peptidase_C48"/>
    <property type="match status" value="1"/>
</dbReference>
<feature type="transmembrane region" description="Helical" evidence="8">
    <location>
        <begin position="984"/>
        <end position="1005"/>
    </location>
</feature>
<dbReference type="GO" id="GO:0006508">
    <property type="term" value="P:proteolysis"/>
    <property type="evidence" value="ECO:0007669"/>
    <property type="project" value="UniProtKB-KW"/>
</dbReference>
<dbReference type="GO" id="GO:0008234">
    <property type="term" value="F:cysteine-type peptidase activity"/>
    <property type="evidence" value="ECO:0007669"/>
    <property type="project" value="UniProtKB-KW"/>
</dbReference>
<dbReference type="HOGENOM" id="CLU_244684_0_0_1"/>
<dbReference type="InterPro" id="IPR003653">
    <property type="entry name" value="Peptidase_C48_C"/>
</dbReference>
<dbReference type="InterPro" id="IPR007400">
    <property type="entry name" value="PrpF-like"/>
</dbReference>
<dbReference type="GO" id="GO:0000011">
    <property type="term" value="P:vacuole inheritance"/>
    <property type="evidence" value="ECO:0007669"/>
    <property type="project" value="TreeGrafter"/>
</dbReference>
<feature type="transmembrane region" description="Helical" evidence="8">
    <location>
        <begin position="952"/>
        <end position="972"/>
    </location>
</feature>
<dbReference type="eggNOG" id="KOG3246">
    <property type="taxonomic scope" value="Eukaryota"/>
</dbReference>
<dbReference type="FunFam" id="3.40.395.10:FF:000008">
    <property type="entry name" value="Ulp1 protease family protein"/>
    <property type="match status" value="1"/>
</dbReference>
<dbReference type="GO" id="GO:0010513">
    <property type="term" value="P:positive regulation of phosphatidylinositol biosynthetic process"/>
    <property type="evidence" value="ECO:0007669"/>
    <property type="project" value="TreeGrafter"/>
</dbReference>
<feature type="transmembrane region" description="Helical" evidence="8">
    <location>
        <begin position="608"/>
        <end position="632"/>
    </location>
</feature>
<evidence type="ECO:0000256" key="6">
    <source>
        <dbReference type="ARBA" id="ARBA00023235"/>
    </source>
</evidence>
<protein>
    <submittedName>
        <fullName evidence="10">Phospholipid metabolism enzyme regulator, putative</fullName>
    </submittedName>
</protein>
<name>V5FGX1_BYSSN</name>
<evidence type="ECO:0000256" key="8">
    <source>
        <dbReference type="SAM" id="Phobius"/>
    </source>
</evidence>
<feature type="region of interest" description="Disordered" evidence="7">
    <location>
        <begin position="731"/>
        <end position="751"/>
    </location>
</feature>
<proteinExistence type="inferred from homology"/>
<gene>
    <name evidence="10" type="ORF">PVAR5_5565</name>
</gene>
<keyword evidence="8" id="KW-0812">Transmembrane</keyword>
<reference evidence="11" key="1">
    <citation type="journal article" date="2014" name="Genome Announc.">
        <title>Draft genome sequence of the formaldehyde-resistant fungus Byssochlamys spectabilis No. 5 (anamorph Paecilomyces variotii No. 5) (NBRC109023).</title>
        <authorList>
            <person name="Oka T."/>
            <person name="Ekino K."/>
            <person name="Fukuda K."/>
            <person name="Nomura Y."/>
        </authorList>
    </citation>
    <scope>NUCLEOTIDE SEQUENCE [LARGE SCALE GENOMIC DNA]</scope>
    <source>
        <strain evidence="11">No. 5 / NBRC 109023</strain>
    </source>
</reference>
<dbReference type="PROSITE" id="PS50600">
    <property type="entry name" value="ULP_PROTEASE"/>
    <property type="match status" value="1"/>
</dbReference>
<evidence type="ECO:0000256" key="7">
    <source>
        <dbReference type="SAM" id="MobiDB-lite"/>
    </source>
</evidence>
<evidence type="ECO:0000256" key="3">
    <source>
        <dbReference type="ARBA" id="ARBA00022670"/>
    </source>
</evidence>
<dbReference type="InterPro" id="IPR038765">
    <property type="entry name" value="Papain-like_cys_pep_sf"/>
</dbReference>
<dbReference type="PANTHER" id="PTHR28258:SF1">
    <property type="entry name" value="VACUOLAR SEGREGATION PROTEIN 7"/>
    <property type="match status" value="1"/>
</dbReference>
<feature type="compositionally biased region" description="Polar residues" evidence="7">
    <location>
        <begin position="111"/>
        <end position="137"/>
    </location>
</feature>
<comment type="similarity">
    <text evidence="2">Belongs to the PrpF family.</text>
</comment>
<feature type="compositionally biased region" description="Pro residues" evidence="7">
    <location>
        <begin position="509"/>
        <end position="518"/>
    </location>
</feature>
<dbReference type="EMBL" id="BAUL01000179">
    <property type="protein sequence ID" value="GAD96899.1"/>
    <property type="molecule type" value="Genomic_DNA"/>
</dbReference>
<dbReference type="GO" id="GO:1903778">
    <property type="term" value="P:protein localization to vacuolar membrane"/>
    <property type="evidence" value="ECO:0007669"/>
    <property type="project" value="TreeGrafter"/>
</dbReference>
<dbReference type="Pfam" id="PF12751">
    <property type="entry name" value="Vac7"/>
    <property type="match status" value="1"/>
</dbReference>
<evidence type="ECO:0000256" key="5">
    <source>
        <dbReference type="ARBA" id="ARBA00022807"/>
    </source>
</evidence>
<dbReference type="Proteomes" id="UP000018001">
    <property type="component" value="Unassembled WGS sequence"/>
</dbReference>
<dbReference type="GO" id="GO:0000338">
    <property type="term" value="P:protein deneddylation"/>
    <property type="evidence" value="ECO:0007669"/>
    <property type="project" value="UniProtKB-ARBA"/>
</dbReference>
<organism evidence="10 11">
    <name type="scientific">Byssochlamys spectabilis (strain No. 5 / NBRC 109023)</name>
    <name type="common">Paecilomyces variotii</name>
    <dbReference type="NCBI Taxonomy" id="1356009"/>
    <lineage>
        <taxon>Eukaryota</taxon>
        <taxon>Fungi</taxon>
        <taxon>Dikarya</taxon>
        <taxon>Ascomycota</taxon>
        <taxon>Pezizomycotina</taxon>
        <taxon>Eurotiomycetes</taxon>
        <taxon>Eurotiomycetidae</taxon>
        <taxon>Eurotiales</taxon>
        <taxon>Thermoascaceae</taxon>
        <taxon>Paecilomyces</taxon>
    </lineage>
</organism>
<dbReference type="PANTHER" id="PTHR28258">
    <property type="entry name" value="VACUOLAR SEGREGATION PROTEIN 7"/>
    <property type="match status" value="1"/>
</dbReference>
<keyword evidence="3" id="KW-0645">Protease</keyword>
<feature type="compositionally biased region" description="Low complexity" evidence="7">
    <location>
        <begin position="1"/>
        <end position="12"/>
    </location>
</feature>
<feature type="compositionally biased region" description="Polar residues" evidence="7">
    <location>
        <begin position="167"/>
        <end position="182"/>
    </location>
</feature>
<keyword evidence="5" id="KW-0788">Thiol protease</keyword>
<dbReference type="SUPFAM" id="SSF54001">
    <property type="entry name" value="Cysteine proteinases"/>
    <property type="match status" value="1"/>
</dbReference>
<keyword evidence="11" id="KW-1185">Reference proteome</keyword>
<feature type="region of interest" description="Disordered" evidence="7">
    <location>
        <begin position="841"/>
        <end position="870"/>
    </location>
</feature>
<dbReference type="Gene3D" id="3.40.395.10">
    <property type="entry name" value="Adenoviral Proteinase, Chain A"/>
    <property type="match status" value="1"/>
</dbReference>
<dbReference type="InterPro" id="IPR024260">
    <property type="entry name" value="Vac7"/>
</dbReference>
<dbReference type="OrthoDB" id="1204at2759"/>
<evidence type="ECO:0000313" key="11">
    <source>
        <dbReference type="Proteomes" id="UP000018001"/>
    </source>
</evidence>
<dbReference type="GO" id="GO:0019784">
    <property type="term" value="F:deNEDDylase activity"/>
    <property type="evidence" value="ECO:0007669"/>
    <property type="project" value="UniProtKB-ARBA"/>
</dbReference>
<feature type="region of interest" description="Disordered" evidence="7">
    <location>
        <begin position="1"/>
        <end position="376"/>
    </location>
</feature>
<dbReference type="Gene3D" id="3.10.310.10">
    <property type="entry name" value="Diaminopimelate Epimerase, Chain A, domain 1"/>
    <property type="match status" value="2"/>
</dbReference>
<dbReference type="Pfam" id="PF04303">
    <property type="entry name" value="PrpF"/>
    <property type="match status" value="1"/>
</dbReference>
<evidence type="ECO:0000256" key="2">
    <source>
        <dbReference type="ARBA" id="ARBA00007673"/>
    </source>
</evidence>
<keyword evidence="8" id="KW-1133">Transmembrane helix</keyword>
<feature type="compositionally biased region" description="Low complexity" evidence="7">
    <location>
        <begin position="92"/>
        <end position="102"/>
    </location>
</feature>
<feature type="compositionally biased region" description="Polar residues" evidence="7">
    <location>
        <begin position="364"/>
        <end position="375"/>
    </location>
</feature>
<feature type="compositionally biased region" description="Basic and acidic residues" evidence="7">
    <location>
        <begin position="234"/>
        <end position="245"/>
    </location>
</feature>